<dbReference type="RefSeq" id="WP_012476899.1">
    <property type="nucleotide sequence ID" value="NC_010849.1"/>
</dbReference>
<evidence type="ECO:0000313" key="2">
    <source>
        <dbReference type="EMBL" id="ABC67361.1"/>
    </source>
</evidence>
<dbReference type="AlphaFoldDB" id="Q2LEV4"/>
<reference evidence="2" key="1">
    <citation type="journal article" date="2006" name="Appl. Environ. Microbiol.">
        <title>Diversity of telomere palindromic sequences and replication genes among Streptomyces linear plasmids.</title>
        <authorList>
            <person name="Zhang R."/>
            <person name="Yang Y."/>
            <person name="Fang P."/>
            <person name="Jiang C."/>
            <person name="Xu L."/>
            <person name="Zhu Y."/>
            <person name="Shen M."/>
            <person name="Xia H."/>
            <person name="Zhao J."/>
            <person name="Chen T."/>
            <person name="Qin Z."/>
        </authorList>
    </citation>
    <scope>NUCLEOTIDE SEQUENCE</scope>
    <source>
        <strain evidence="2">44030</strain>
        <plasmid evidence="2">pRL1</plasmid>
    </source>
</reference>
<protein>
    <submittedName>
        <fullName evidence="2">Uncharacterized protein</fullName>
    </submittedName>
</protein>
<proteinExistence type="predicted"/>
<evidence type="ECO:0000313" key="1">
    <source>
        <dbReference type="EMBL" id="ABC67331.1"/>
    </source>
</evidence>
<keyword evidence="2" id="KW-0614">Plasmid</keyword>
<accession>Q2LEV4</accession>
<sequence>MQSRATQRTCGEEIAVPSTEEAVHKAVVETGIPEIVRYLQEVLGQKLTAFIAGTTDPKNVARWSRGDHSPRPDTERKLRAAFQVFQLLQQYDSEGVVRAWFIGMNPHLDDESPAEVLRDGRLREVLSAARLFTQS</sequence>
<dbReference type="EMBL" id="DQ322649">
    <property type="protein sequence ID" value="ABC67331.1"/>
    <property type="molecule type" value="Genomic_DNA"/>
</dbReference>
<gene>
    <name evidence="1" type="ORF">pRL1.2</name>
    <name evidence="2" type="ORF">pRL1.32c</name>
</gene>
<geneLocation type="plasmid" evidence="2">
    <name>pRL1</name>
</geneLocation>
<name>Q2LEV4_9ACTN</name>
<organism evidence="2">
    <name type="scientific">Streptomyces sp. 44030</name>
    <dbReference type="NCBI Taxonomy" id="364102"/>
    <lineage>
        <taxon>Bacteria</taxon>
        <taxon>Bacillati</taxon>
        <taxon>Actinomycetota</taxon>
        <taxon>Actinomycetes</taxon>
        <taxon>Kitasatosporales</taxon>
        <taxon>Streptomycetaceae</taxon>
        <taxon>Streptomyces</taxon>
    </lineage>
</organism>
<dbReference type="EMBL" id="DQ322649">
    <property type="protein sequence ID" value="ABC67361.1"/>
    <property type="molecule type" value="Genomic_DNA"/>
</dbReference>